<evidence type="ECO:0000256" key="1">
    <source>
        <dbReference type="ARBA" id="ARBA00022603"/>
    </source>
</evidence>
<feature type="compositionally biased region" description="Basic and acidic residues" evidence="8">
    <location>
        <begin position="271"/>
        <end position="287"/>
    </location>
</feature>
<reference evidence="9" key="1">
    <citation type="journal article" date="2020" name="bioRxiv">
        <title>DNA methylation during development and regeneration of the annelid Platynereis dumerilii.</title>
        <authorList>
            <person name="Planques A."/>
            <person name="Kerner P."/>
            <person name="Ferry L."/>
            <person name="Grunau C."/>
            <person name="Gazave E."/>
            <person name="Vervoort M."/>
        </authorList>
    </citation>
    <scope>NUCLEOTIDE SEQUENCE</scope>
</reference>
<evidence type="ECO:0000313" key="9">
    <source>
        <dbReference type="EMBL" id="QVX32596.1"/>
    </source>
</evidence>
<proteinExistence type="evidence at transcript level"/>
<dbReference type="InterPro" id="IPR050750">
    <property type="entry name" value="C5-MTase"/>
</dbReference>
<dbReference type="GO" id="GO:0008168">
    <property type="term" value="F:methyltransferase activity"/>
    <property type="evidence" value="ECO:0007669"/>
    <property type="project" value="UniProtKB-KW"/>
</dbReference>
<feature type="compositionally biased region" description="Polar residues" evidence="8">
    <location>
        <begin position="327"/>
        <end position="344"/>
    </location>
</feature>
<feature type="compositionally biased region" description="Basic and acidic residues" evidence="8">
    <location>
        <begin position="245"/>
        <end position="259"/>
    </location>
</feature>
<feature type="compositionally biased region" description="Polar residues" evidence="8">
    <location>
        <begin position="292"/>
        <end position="302"/>
    </location>
</feature>
<dbReference type="InterPro" id="IPR001525">
    <property type="entry name" value="C5_MeTfrase"/>
</dbReference>
<keyword evidence="2 7" id="KW-0808">Transferase</keyword>
<evidence type="ECO:0000256" key="6">
    <source>
        <dbReference type="ARBA" id="ARBA00042810"/>
    </source>
</evidence>
<evidence type="ECO:0000256" key="3">
    <source>
        <dbReference type="ARBA" id="ARBA00022691"/>
    </source>
</evidence>
<dbReference type="AlphaFoldDB" id="A0A8E7IW08"/>
<feature type="compositionally biased region" description="Polar residues" evidence="8">
    <location>
        <begin position="356"/>
        <end position="372"/>
    </location>
</feature>
<dbReference type="EC" id="2.1.1.204" evidence="4"/>
<protein>
    <recommendedName>
        <fullName evidence="5">tRNA (cytosine(38)-C(5))-methyltransferase</fullName>
        <ecNumber evidence="4">2.1.1.204</ecNumber>
    </recommendedName>
    <alternativeName>
        <fullName evidence="6">DNA (cytosine-5)-methyltransferase-like protein 2</fullName>
    </alternativeName>
</protein>
<dbReference type="PANTHER" id="PTHR46098">
    <property type="entry name" value="TRNA (CYTOSINE(38)-C(5))-METHYLTRANSFERASE"/>
    <property type="match status" value="1"/>
</dbReference>
<evidence type="ECO:0000256" key="5">
    <source>
        <dbReference type="ARBA" id="ARBA00039681"/>
    </source>
</evidence>
<comment type="similarity">
    <text evidence="7">Belongs to the class I-like SAM-binding methyltransferase superfamily. C5-methyltransferase family.</text>
</comment>
<dbReference type="InterPro" id="IPR031303">
    <property type="entry name" value="C5_meth_CS"/>
</dbReference>
<organism evidence="9">
    <name type="scientific">Platynereis dumerilii</name>
    <name type="common">Dumeril's clam worm</name>
    <dbReference type="NCBI Taxonomy" id="6359"/>
    <lineage>
        <taxon>Eukaryota</taxon>
        <taxon>Metazoa</taxon>
        <taxon>Spiralia</taxon>
        <taxon>Lophotrochozoa</taxon>
        <taxon>Annelida</taxon>
        <taxon>Polychaeta</taxon>
        <taxon>Errantia</taxon>
        <taxon>Phyllodocida</taxon>
        <taxon>Nereididae</taxon>
        <taxon>Platynereis</taxon>
    </lineage>
</organism>
<dbReference type="PANTHER" id="PTHR46098:SF1">
    <property type="entry name" value="TRNA (CYTOSINE(38)-C(5))-METHYLTRANSFERASE"/>
    <property type="match status" value="1"/>
</dbReference>
<sequence>MEKLRVLELYSGIGGMHFALKECGIPHEVVAAADINNVANDIYKFNFKGTKLLQRTIESLSLKELNKLQMDMITMSPPCQPFTRVGLQKDAGDQRTKSFFHVLDLLPKLDKQPKYILLENVKGFDTSATREVLLETLNEAGYHMQEFLVTPLQFGVPNSRLRYYLLAKRKELAFSFPMSDEIITDLPACAEQFLHQKVKDSDIEDVPDDGRWDLSAFCTCMDQSSSGEICAKCMKLRYVSKKRKTEMDNETEKSRLAAKEEEENDVGPRNLSKDSPNDQSSAKKVDSDSSSPTRNESSSLTKESCADDRINSLHPTKKTDAGDSIDDSCSSVNKSHDLNFQCSRNENDSNSHHGHVSNSDCGSSLSPNNSEELTGAQGGQSHTKMDVGVQSNQSNCAELAQTEGAQKVRTLTPSEIAYVKYRSICRPVSDYLETQPEEYFKDYLVPEKFFKRFWVMDIVKPHARNSCCFTKRYAHHLEGSGSIIQMDLDNSVDLRAYKIERQYNETVAEGVRSMKLRYFTPREISNIMCFPPWFDFPEQFNLIQKYRVLGNSLNVHVVAVLMRLLMLGDDES</sequence>
<accession>A0A8E7IW08</accession>
<dbReference type="GO" id="GO:0005634">
    <property type="term" value="C:nucleus"/>
    <property type="evidence" value="ECO:0007669"/>
    <property type="project" value="TreeGrafter"/>
</dbReference>
<dbReference type="PROSITE" id="PS00095">
    <property type="entry name" value="C5_MTASE_2"/>
    <property type="match status" value="1"/>
</dbReference>
<dbReference type="NCBIfam" id="TIGR00675">
    <property type="entry name" value="dcm"/>
    <property type="match status" value="1"/>
</dbReference>
<keyword evidence="3 7" id="KW-0949">S-adenosyl-L-methionine</keyword>
<evidence type="ECO:0000256" key="4">
    <source>
        <dbReference type="ARBA" id="ARBA00039081"/>
    </source>
</evidence>
<keyword evidence="1 7" id="KW-0489">Methyltransferase</keyword>
<evidence type="ECO:0000256" key="7">
    <source>
        <dbReference type="PROSITE-ProRule" id="PRU01016"/>
    </source>
</evidence>
<feature type="region of interest" description="Disordered" evidence="8">
    <location>
        <begin position="244"/>
        <end position="390"/>
    </location>
</feature>
<dbReference type="Pfam" id="PF00145">
    <property type="entry name" value="DNA_methylase"/>
    <property type="match status" value="2"/>
</dbReference>
<feature type="compositionally biased region" description="Basic and acidic residues" evidence="8">
    <location>
        <begin position="304"/>
        <end position="321"/>
    </location>
</feature>
<evidence type="ECO:0000256" key="8">
    <source>
        <dbReference type="SAM" id="MobiDB-lite"/>
    </source>
</evidence>
<feature type="active site" evidence="7">
    <location>
        <position position="79"/>
    </location>
</feature>
<name>A0A8E7IW08_PLADU</name>
<dbReference type="EMBL" id="MW250930">
    <property type="protein sequence ID" value="QVX32596.1"/>
    <property type="molecule type" value="mRNA"/>
</dbReference>
<evidence type="ECO:0000256" key="2">
    <source>
        <dbReference type="ARBA" id="ARBA00022679"/>
    </source>
</evidence>
<dbReference type="PROSITE" id="PS51679">
    <property type="entry name" value="SAM_MT_C5"/>
    <property type="match status" value="1"/>
</dbReference>
<dbReference type="GO" id="GO:0032259">
    <property type="term" value="P:methylation"/>
    <property type="evidence" value="ECO:0007669"/>
    <property type="project" value="UniProtKB-KW"/>
</dbReference>